<feature type="domain" description="SLH" evidence="3">
    <location>
        <begin position="472"/>
        <end position="535"/>
    </location>
</feature>
<organism evidence="4 5">
    <name type="scientific">Acetivibrio thermocellus AD2</name>
    <dbReference type="NCBI Taxonomy" id="1138384"/>
    <lineage>
        <taxon>Bacteria</taxon>
        <taxon>Bacillati</taxon>
        <taxon>Bacillota</taxon>
        <taxon>Clostridia</taxon>
        <taxon>Eubacteriales</taxon>
        <taxon>Oscillospiraceae</taxon>
        <taxon>Acetivibrio</taxon>
    </lineage>
</organism>
<evidence type="ECO:0000313" key="5">
    <source>
        <dbReference type="Proteomes" id="UP000223596"/>
    </source>
</evidence>
<feature type="region of interest" description="Disordered" evidence="2">
    <location>
        <begin position="274"/>
        <end position="303"/>
    </location>
</feature>
<evidence type="ECO:0000256" key="2">
    <source>
        <dbReference type="SAM" id="MobiDB-lite"/>
    </source>
</evidence>
<feature type="domain" description="SLH" evidence="3">
    <location>
        <begin position="536"/>
        <end position="595"/>
    </location>
</feature>
<proteinExistence type="predicted"/>
<dbReference type="InterPro" id="IPR044060">
    <property type="entry name" value="Bacterial_rp_domain"/>
</dbReference>
<reference evidence="4 5" key="1">
    <citation type="submission" date="2017-09" db="EMBL/GenBank/DDBJ databases">
        <title>Evaluation of Pacific Biosciences Sequencing Technology to Finishing C. thermocellum Genome Sequences.</title>
        <authorList>
            <person name="Brown S."/>
        </authorList>
    </citation>
    <scope>NUCLEOTIDE SEQUENCE [LARGE SCALE GENOMIC DNA]</scope>
    <source>
        <strain evidence="4 5">AD2</strain>
    </source>
</reference>
<dbReference type="PROSITE" id="PS51272">
    <property type="entry name" value="SLH"/>
    <property type="match status" value="3"/>
</dbReference>
<dbReference type="GeneID" id="35803279"/>
<dbReference type="InterPro" id="IPR001119">
    <property type="entry name" value="SLH_dom"/>
</dbReference>
<accession>A0AB36TJS7</accession>
<gene>
    <name evidence="4" type="ORF">M972_112933</name>
</gene>
<protein>
    <submittedName>
        <fullName evidence="4">S-layer family protein</fullName>
    </submittedName>
</protein>
<sequence length="631" mass="70807">MAKGSGTLSVSINEYSYSVGNNVRIVCYNDIAFEKGDVFTVTVPAFRSDEFSDAALNGSKVEYLLVDKKGNVIAPDISLSGADAENAYFDINVYGDGYGFVFGSERISLGDYAEITAVLYQGYEFEGWYVEGKKISSEANYRFRPEKDMDIYAKFMPNDIFTQNVKVKVKTDKNKYAVGETVKVDGIITNMHPSETMKDVQVITVVYDEVEHKRWENNKSGLTLAQGESKIESAIWSTENAKPGKYKVEVAAYISKGNTPVFIFDEVEFEIVEEKTAQTTPDPTVTSTPENDEESEDSEERQMQKDIFILVTTDKRIYSGNDVITYKVEYYNLTDSQTGEFELSTQVPTYTEVLEAGRGVVEGNTIKWKISNLNKNGSGEITYKVKINEIPNSEVKIKNKFEVKDEKLINPKNALSTIEGMARTGRHGNIIHKSYINGYPDNSFKPDNHITRAEIATILANVMGLSVPDNIEETGFKDVDKNHWAARYIKAVTDAGIFKGYEDSTFRPNETISRAELATVIFKCLDLDEKKAVKSSFTDTKGHWASDFIEEVSRNKIIRGYEDGSFKPNGKVTRAEAVVMINNMLYRDPINVDSSKFTDLDKKHWAFGHIEAAAGDYEFKIDEDGGKVLVN</sequence>
<dbReference type="PANTHER" id="PTHR43308">
    <property type="entry name" value="OUTER MEMBRANE PROTEIN ALPHA-RELATED"/>
    <property type="match status" value="1"/>
</dbReference>
<feature type="compositionally biased region" description="Polar residues" evidence="2">
    <location>
        <begin position="277"/>
        <end position="289"/>
    </location>
</feature>
<dbReference type="Pfam" id="PF00395">
    <property type="entry name" value="SLH"/>
    <property type="match status" value="3"/>
</dbReference>
<evidence type="ECO:0000313" key="4">
    <source>
        <dbReference type="EMBL" id="PFH04109.1"/>
    </source>
</evidence>
<name>A0AB36TJS7_ACETH</name>
<feature type="compositionally biased region" description="Acidic residues" evidence="2">
    <location>
        <begin position="290"/>
        <end position="299"/>
    </location>
</feature>
<feature type="domain" description="SLH" evidence="3">
    <location>
        <begin position="401"/>
        <end position="470"/>
    </location>
</feature>
<dbReference type="Proteomes" id="UP000223596">
    <property type="component" value="Unassembled WGS sequence"/>
</dbReference>
<keyword evidence="1" id="KW-0677">Repeat</keyword>
<dbReference type="EMBL" id="PDBW01000001">
    <property type="protein sequence ID" value="PFH04109.1"/>
    <property type="molecule type" value="Genomic_DNA"/>
</dbReference>
<dbReference type="PANTHER" id="PTHR43308:SF5">
    <property type="entry name" value="S-LAYER PROTEIN _ PEPTIDOGLYCAN ENDO-BETA-N-ACETYLGLUCOSAMINIDASE"/>
    <property type="match status" value="1"/>
</dbReference>
<dbReference type="RefSeq" id="WP_003516873.1">
    <property type="nucleotide sequence ID" value="NZ_CP013828.1"/>
</dbReference>
<dbReference type="Pfam" id="PF18998">
    <property type="entry name" value="Flg_new_2"/>
    <property type="match status" value="1"/>
</dbReference>
<dbReference type="AlphaFoldDB" id="A0AB36TJS7"/>
<evidence type="ECO:0000259" key="3">
    <source>
        <dbReference type="PROSITE" id="PS51272"/>
    </source>
</evidence>
<comment type="caution">
    <text evidence="4">The sequence shown here is derived from an EMBL/GenBank/DDBJ whole genome shotgun (WGS) entry which is preliminary data.</text>
</comment>
<dbReference type="InterPro" id="IPR051465">
    <property type="entry name" value="Cell_Envelope_Struct_Comp"/>
</dbReference>
<evidence type="ECO:0000256" key="1">
    <source>
        <dbReference type="ARBA" id="ARBA00022737"/>
    </source>
</evidence>